<accession>A0A3M7SHD4</accession>
<proteinExistence type="predicted"/>
<sequence>MSQIPANYRDNNLVVAEPIQGSALLVQTHQILLLIQRHRFADKIVLHPTIFSHLNKKIKQIKSFNWRSKKVYFCISEIEIAGQIDYLFKKRASIANDVINI</sequence>
<dbReference type="Proteomes" id="UP000276133">
    <property type="component" value="Unassembled WGS sequence"/>
</dbReference>
<keyword evidence="2" id="KW-1185">Reference proteome</keyword>
<evidence type="ECO:0000313" key="2">
    <source>
        <dbReference type="Proteomes" id="UP000276133"/>
    </source>
</evidence>
<organism evidence="1 2">
    <name type="scientific">Brachionus plicatilis</name>
    <name type="common">Marine rotifer</name>
    <name type="synonym">Brachionus muelleri</name>
    <dbReference type="NCBI Taxonomy" id="10195"/>
    <lineage>
        <taxon>Eukaryota</taxon>
        <taxon>Metazoa</taxon>
        <taxon>Spiralia</taxon>
        <taxon>Gnathifera</taxon>
        <taxon>Rotifera</taxon>
        <taxon>Eurotatoria</taxon>
        <taxon>Monogononta</taxon>
        <taxon>Pseudotrocha</taxon>
        <taxon>Ploima</taxon>
        <taxon>Brachionidae</taxon>
        <taxon>Brachionus</taxon>
    </lineage>
</organism>
<dbReference type="EMBL" id="REGN01001391">
    <property type="protein sequence ID" value="RNA34990.1"/>
    <property type="molecule type" value="Genomic_DNA"/>
</dbReference>
<gene>
    <name evidence="1" type="ORF">BpHYR1_032819</name>
</gene>
<evidence type="ECO:0000313" key="1">
    <source>
        <dbReference type="EMBL" id="RNA34990.1"/>
    </source>
</evidence>
<reference evidence="1 2" key="1">
    <citation type="journal article" date="2018" name="Sci. Rep.">
        <title>Genomic signatures of local adaptation to the degree of environmental predictability in rotifers.</title>
        <authorList>
            <person name="Franch-Gras L."/>
            <person name="Hahn C."/>
            <person name="Garcia-Roger E.M."/>
            <person name="Carmona M.J."/>
            <person name="Serra M."/>
            <person name="Gomez A."/>
        </authorList>
    </citation>
    <scope>NUCLEOTIDE SEQUENCE [LARGE SCALE GENOMIC DNA]</scope>
    <source>
        <strain evidence="1">HYR1</strain>
    </source>
</reference>
<dbReference type="AlphaFoldDB" id="A0A3M7SHD4"/>
<comment type="caution">
    <text evidence="1">The sequence shown here is derived from an EMBL/GenBank/DDBJ whole genome shotgun (WGS) entry which is preliminary data.</text>
</comment>
<name>A0A3M7SHD4_BRAPC</name>
<protein>
    <submittedName>
        <fullName evidence="1">Uncharacterized protein</fullName>
    </submittedName>
</protein>